<dbReference type="RefSeq" id="WP_208045780.1">
    <property type="nucleotide sequence ID" value="NZ_JAGDYL010000011.1"/>
</dbReference>
<organism evidence="2 3">
    <name type="scientific">Leucobacter ruminantium</name>
    <dbReference type="NCBI Taxonomy" id="1289170"/>
    <lineage>
        <taxon>Bacteria</taxon>
        <taxon>Bacillati</taxon>
        <taxon>Actinomycetota</taxon>
        <taxon>Actinomycetes</taxon>
        <taxon>Micrococcales</taxon>
        <taxon>Microbacteriaceae</taxon>
        <taxon>Leucobacter</taxon>
    </lineage>
</organism>
<dbReference type="EMBL" id="JAGDYL010000011">
    <property type="protein sequence ID" value="MBO1805304.1"/>
    <property type="molecule type" value="Genomic_DNA"/>
</dbReference>
<evidence type="ECO:0000313" key="3">
    <source>
        <dbReference type="Proteomes" id="UP000664398"/>
    </source>
</evidence>
<evidence type="ECO:0008006" key="4">
    <source>
        <dbReference type="Google" id="ProtNLM"/>
    </source>
</evidence>
<comment type="caution">
    <text evidence="2">The sequence shown here is derived from an EMBL/GenBank/DDBJ whole genome shotgun (WGS) entry which is preliminary data.</text>
</comment>
<feature type="signal peptide" evidence="1">
    <location>
        <begin position="1"/>
        <end position="23"/>
    </location>
</feature>
<keyword evidence="1" id="KW-0732">Signal</keyword>
<gene>
    <name evidence="2" type="ORF">J4H91_08230</name>
</gene>
<dbReference type="AlphaFoldDB" id="A0A939LUZ6"/>
<evidence type="ECO:0000256" key="1">
    <source>
        <dbReference type="SAM" id="SignalP"/>
    </source>
</evidence>
<name>A0A939LUZ6_9MICO</name>
<proteinExistence type="predicted"/>
<feature type="chain" id="PRO_5037934445" description="Preprotein translocase subunit SecD" evidence="1">
    <location>
        <begin position="24"/>
        <end position="171"/>
    </location>
</feature>
<accession>A0A939LUZ6</accession>
<dbReference type="PROSITE" id="PS51257">
    <property type="entry name" value="PROKAR_LIPOPROTEIN"/>
    <property type="match status" value="1"/>
</dbReference>
<keyword evidence="3" id="KW-1185">Reference proteome</keyword>
<dbReference type="Proteomes" id="UP000664398">
    <property type="component" value="Unassembled WGS sequence"/>
</dbReference>
<protein>
    <recommendedName>
        <fullName evidence="4">Preprotein translocase subunit SecD</fullName>
    </recommendedName>
</protein>
<reference evidence="2" key="1">
    <citation type="submission" date="2021-03" db="EMBL/GenBank/DDBJ databases">
        <title>Leucobacter chromiisoli sp. nov., isolated from chromium-containing soil of chemical plant.</title>
        <authorList>
            <person name="Xu Z."/>
        </authorList>
    </citation>
    <scope>NUCLEOTIDE SEQUENCE</scope>
    <source>
        <strain evidence="2">A2</strain>
    </source>
</reference>
<evidence type="ECO:0000313" key="2">
    <source>
        <dbReference type="EMBL" id="MBO1805304.1"/>
    </source>
</evidence>
<sequence length="171" mass="17406">MSLRRTAPTVMLATVVLATTGCAQPEGGDFERTGSDLTTPVVFAAVASVAAGPCPADRPNVYESRIGGVQCISVDPDGVVTAEAGSVSLVAASEQTPDVPQSIELVLEGGASEHLRVLTAALSEQSPPRDQMVIAVEGEVVAMPTVMAELSGGTVGISGEGLKALYRRLTA</sequence>